<evidence type="ECO:0000313" key="1">
    <source>
        <dbReference type="EMBL" id="HJA91237.1"/>
    </source>
</evidence>
<comment type="caution">
    <text evidence="1">The sequence shown here is derived from an EMBL/GenBank/DDBJ whole genome shotgun (WGS) entry which is preliminary data.</text>
</comment>
<dbReference type="AlphaFoldDB" id="A0A9D2I387"/>
<proteinExistence type="predicted"/>
<organism evidence="1 2">
    <name type="scientific">Candidatus Jeotgalibaca merdavium</name>
    <dbReference type="NCBI Taxonomy" id="2838627"/>
    <lineage>
        <taxon>Bacteria</taxon>
        <taxon>Bacillati</taxon>
        <taxon>Bacillota</taxon>
        <taxon>Bacilli</taxon>
        <taxon>Lactobacillales</taxon>
        <taxon>Carnobacteriaceae</taxon>
        <taxon>Jeotgalibaca</taxon>
    </lineage>
</organism>
<gene>
    <name evidence="1" type="ORF">H9948_10660</name>
</gene>
<evidence type="ECO:0000313" key="2">
    <source>
        <dbReference type="Proteomes" id="UP000886856"/>
    </source>
</evidence>
<sequence length="101" mass="11906">MQEKVQLEDKFIKHPRFMNWESYEVFSSVEGSLSTLSYTFDINKDKFAQAKEVIQPMQETRYDVLLYHAEVGMKKIESNLNVDEVLKEINHLIGVNDHELQ</sequence>
<reference evidence="1" key="1">
    <citation type="journal article" date="2021" name="PeerJ">
        <title>Extensive microbial diversity within the chicken gut microbiome revealed by metagenomics and culture.</title>
        <authorList>
            <person name="Gilroy R."/>
            <person name="Ravi A."/>
            <person name="Getino M."/>
            <person name="Pursley I."/>
            <person name="Horton D.L."/>
            <person name="Alikhan N.F."/>
            <person name="Baker D."/>
            <person name="Gharbi K."/>
            <person name="Hall N."/>
            <person name="Watson M."/>
            <person name="Adriaenssens E.M."/>
            <person name="Foster-Nyarko E."/>
            <person name="Jarju S."/>
            <person name="Secka A."/>
            <person name="Antonio M."/>
            <person name="Oren A."/>
            <person name="Chaudhuri R.R."/>
            <person name="La Ragione R."/>
            <person name="Hildebrand F."/>
            <person name="Pallen M.J."/>
        </authorList>
    </citation>
    <scope>NUCLEOTIDE SEQUENCE</scope>
    <source>
        <strain evidence="1">CHK171-505</strain>
    </source>
</reference>
<name>A0A9D2I387_9LACT</name>
<accession>A0A9D2I387</accession>
<dbReference type="Proteomes" id="UP000886856">
    <property type="component" value="Unassembled WGS sequence"/>
</dbReference>
<reference evidence="1" key="2">
    <citation type="submission" date="2021-04" db="EMBL/GenBank/DDBJ databases">
        <authorList>
            <person name="Gilroy R."/>
        </authorList>
    </citation>
    <scope>NUCLEOTIDE SEQUENCE</scope>
    <source>
        <strain evidence="1">CHK171-505</strain>
    </source>
</reference>
<dbReference type="EMBL" id="DWYW01000244">
    <property type="protein sequence ID" value="HJA91237.1"/>
    <property type="molecule type" value="Genomic_DNA"/>
</dbReference>
<protein>
    <submittedName>
        <fullName evidence="1">Uncharacterized protein</fullName>
    </submittedName>
</protein>